<dbReference type="AlphaFoldDB" id="A0A2T5BJ91"/>
<feature type="non-terminal residue" evidence="2">
    <location>
        <position position="68"/>
    </location>
</feature>
<keyword evidence="3" id="KW-1185">Reference proteome</keyword>
<sequence length="68" mass="7850">MGRSSTAKKATPRDTATKLAQQRLSVLELARELGNVAEACRQRDMDRTSFYEWKRRFQTQGFEGLKDL</sequence>
<proteinExistence type="predicted"/>
<reference evidence="2 3" key="1">
    <citation type="submission" date="2018-04" db="EMBL/GenBank/DDBJ databases">
        <title>Genomic Encyclopedia of Archaeal and Bacterial Type Strains, Phase II (KMG-II): from individual species to whole genera.</title>
        <authorList>
            <person name="Goeker M."/>
        </authorList>
    </citation>
    <scope>NUCLEOTIDE SEQUENCE [LARGE SCALE GENOMIC DNA]</scope>
    <source>
        <strain evidence="2 3">DSM 18064</strain>
    </source>
</reference>
<protein>
    <submittedName>
        <fullName evidence="2">Helix-turn-helix protein</fullName>
    </submittedName>
</protein>
<dbReference type="Proteomes" id="UP000243859">
    <property type="component" value="Unassembled WGS sequence"/>
</dbReference>
<dbReference type="InterPro" id="IPR055247">
    <property type="entry name" value="InsJ-like_HTH"/>
</dbReference>
<dbReference type="OrthoDB" id="2375382at2"/>
<dbReference type="EMBL" id="QAAA01000045">
    <property type="protein sequence ID" value="PTM99057.1"/>
    <property type="molecule type" value="Genomic_DNA"/>
</dbReference>
<accession>A0A2T5BJ91</accession>
<dbReference type="Pfam" id="PF13518">
    <property type="entry name" value="HTH_28"/>
    <property type="match status" value="1"/>
</dbReference>
<dbReference type="InterPro" id="IPR036388">
    <property type="entry name" value="WH-like_DNA-bd_sf"/>
</dbReference>
<comment type="caution">
    <text evidence="2">The sequence shown here is derived from an EMBL/GenBank/DDBJ whole genome shotgun (WGS) entry which is preliminary data.</text>
</comment>
<organism evidence="2 3">
    <name type="scientific">Rhodovulum imhoffii</name>
    <dbReference type="NCBI Taxonomy" id="365340"/>
    <lineage>
        <taxon>Bacteria</taxon>
        <taxon>Pseudomonadati</taxon>
        <taxon>Pseudomonadota</taxon>
        <taxon>Alphaproteobacteria</taxon>
        <taxon>Rhodobacterales</taxon>
        <taxon>Paracoccaceae</taxon>
        <taxon>Rhodovulum</taxon>
    </lineage>
</organism>
<evidence type="ECO:0000313" key="3">
    <source>
        <dbReference type="Proteomes" id="UP000243859"/>
    </source>
</evidence>
<gene>
    <name evidence="2" type="ORF">C8N32_1451</name>
</gene>
<feature type="domain" description="Insertion element IS150 protein InsJ-like helix-turn-helix" evidence="1">
    <location>
        <begin position="22"/>
        <end position="67"/>
    </location>
</feature>
<evidence type="ECO:0000313" key="2">
    <source>
        <dbReference type="EMBL" id="PTM99057.1"/>
    </source>
</evidence>
<dbReference type="RefSeq" id="WP_146159733.1">
    <property type="nucleotide sequence ID" value="NZ_QAAA01000045.1"/>
</dbReference>
<evidence type="ECO:0000259" key="1">
    <source>
        <dbReference type="Pfam" id="PF13518"/>
    </source>
</evidence>
<dbReference type="SUPFAM" id="SSF48295">
    <property type="entry name" value="TrpR-like"/>
    <property type="match status" value="1"/>
</dbReference>
<name>A0A2T5BJ91_9RHOB</name>
<dbReference type="Gene3D" id="1.10.10.10">
    <property type="entry name" value="Winged helix-like DNA-binding domain superfamily/Winged helix DNA-binding domain"/>
    <property type="match status" value="1"/>
</dbReference>
<dbReference type="InterPro" id="IPR010921">
    <property type="entry name" value="Trp_repressor/repl_initiator"/>
</dbReference>
<dbReference type="GO" id="GO:0043565">
    <property type="term" value="F:sequence-specific DNA binding"/>
    <property type="evidence" value="ECO:0007669"/>
    <property type="project" value="InterPro"/>
</dbReference>